<evidence type="ECO:0000313" key="1">
    <source>
        <dbReference type="EMBL" id="KAF8711239.1"/>
    </source>
</evidence>
<dbReference type="PANTHER" id="PTHR34666">
    <property type="entry name" value="EXPRESSED PROTEIN"/>
    <property type="match status" value="1"/>
</dbReference>
<accession>A0A835ES15</accession>
<dbReference type="PANTHER" id="PTHR34666:SF8">
    <property type="entry name" value="EXPRESSED PROTEIN"/>
    <property type="match status" value="1"/>
</dbReference>
<dbReference type="Proteomes" id="UP000636709">
    <property type="component" value="Unassembled WGS sequence"/>
</dbReference>
<evidence type="ECO:0000313" key="2">
    <source>
        <dbReference type="Proteomes" id="UP000636709"/>
    </source>
</evidence>
<organism evidence="1 2">
    <name type="scientific">Digitaria exilis</name>
    <dbReference type="NCBI Taxonomy" id="1010633"/>
    <lineage>
        <taxon>Eukaryota</taxon>
        <taxon>Viridiplantae</taxon>
        <taxon>Streptophyta</taxon>
        <taxon>Embryophyta</taxon>
        <taxon>Tracheophyta</taxon>
        <taxon>Spermatophyta</taxon>
        <taxon>Magnoliopsida</taxon>
        <taxon>Liliopsida</taxon>
        <taxon>Poales</taxon>
        <taxon>Poaceae</taxon>
        <taxon>PACMAD clade</taxon>
        <taxon>Panicoideae</taxon>
        <taxon>Panicodae</taxon>
        <taxon>Paniceae</taxon>
        <taxon>Anthephorinae</taxon>
        <taxon>Digitaria</taxon>
    </lineage>
</organism>
<dbReference type="EMBL" id="JACEFO010001753">
    <property type="protein sequence ID" value="KAF8711239.1"/>
    <property type="molecule type" value="Genomic_DNA"/>
</dbReference>
<comment type="caution">
    <text evidence="1">The sequence shown here is derived from an EMBL/GenBank/DDBJ whole genome shotgun (WGS) entry which is preliminary data.</text>
</comment>
<gene>
    <name evidence="1" type="ORF">HU200_029257</name>
</gene>
<reference evidence="1" key="1">
    <citation type="submission" date="2020-07" db="EMBL/GenBank/DDBJ databases">
        <title>Genome sequence and genetic diversity analysis of an under-domesticated orphan crop, white fonio (Digitaria exilis).</title>
        <authorList>
            <person name="Bennetzen J.L."/>
            <person name="Chen S."/>
            <person name="Ma X."/>
            <person name="Wang X."/>
            <person name="Yssel A.E.J."/>
            <person name="Chaluvadi S.R."/>
            <person name="Johnson M."/>
            <person name="Gangashetty P."/>
            <person name="Hamidou F."/>
            <person name="Sanogo M.D."/>
            <person name="Zwaenepoel A."/>
            <person name="Wallace J."/>
            <person name="Van De Peer Y."/>
            <person name="Van Deynze A."/>
        </authorList>
    </citation>
    <scope>NUCLEOTIDE SEQUENCE</scope>
    <source>
        <tissue evidence="1">Leaves</tissue>
    </source>
</reference>
<proteinExistence type="predicted"/>
<name>A0A835ES15_9POAL</name>
<sequence length="209" mass="23546">MEKMGPSSPKMGKTMLDLIRDKELQVGEERKKFGCQLTSKYPGILKLQEAISSTDKPISGNMDDFTFPILHAGGPCKQLVPSAFSHQLGLVAGGSPPPWFLATTGGEEGEDEEKMDMLWEDFNEELASVPPLCPLSPVINKQGRLETKEEAWLDDELIVVNLDKSMKHLQHPQDGKVVRRRRWSVRLMLRLLKKLFLVKKSRNPRTAPI</sequence>
<keyword evidence="2" id="KW-1185">Reference proteome</keyword>
<dbReference type="OrthoDB" id="664580at2759"/>
<dbReference type="AlphaFoldDB" id="A0A835ES15"/>
<protein>
    <submittedName>
        <fullName evidence="1">Uncharacterized protein</fullName>
    </submittedName>
</protein>